<comment type="caution">
    <text evidence="1">The sequence shown here is derived from an EMBL/GenBank/DDBJ whole genome shotgun (WGS) entry which is preliminary data.</text>
</comment>
<evidence type="ECO:0000313" key="1">
    <source>
        <dbReference type="EMBL" id="KAJ3498824.1"/>
    </source>
</evidence>
<name>A0ACC1R8V9_9HYPO</name>
<accession>A0ACC1R8V9</accession>
<organism evidence="1 2">
    <name type="scientific">Lecanicillium saksenae</name>
    <dbReference type="NCBI Taxonomy" id="468837"/>
    <lineage>
        <taxon>Eukaryota</taxon>
        <taxon>Fungi</taxon>
        <taxon>Dikarya</taxon>
        <taxon>Ascomycota</taxon>
        <taxon>Pezizomycotina</taxon>
        <taxon>Sordariomycetes</taxon>
        <taxon>Hypocreomycetidae</taxon>
        <taxon>Hypocreales</taxon>
        <taxon>Cordycipitaceae</taxon>
        <taxon>Lecanicillium</taxon>
    </lineage>
</organism>
<proteinExistence type="predicted"/>
<dbReference type="EMBL" id="JANAKD010000033">
    <property type="protein sequence ID" value="KAJ3498824.1"/>
    <property type="molecule type" value="Genomic_DNA"/>
</dbReference>
<keyword evidence="2" id="KW-1185">Reference proteome</keyword>
<evidence type="ECO:0000313" key="2">
    <source>
        <dbReference type="Proteomes" id="UP001148737"/>
    </source>
</evidence>
<protein>
    <submittedName>
        <fullName evidence="1">Uncharacterized protein</fullName>
    </submittedName>
</protein>
<dbReference type="Proteomes" id="UP001148737">
    <property type="component" value="Unassembled WGS sequence"/>
</dbReference>
<gene>
    <name evidence="1" type="ORF">NLG97_g837</name>
</gene>
<sequence length="356" mass="39151">MSALSIPALRRLVIFPKTHRRAININRNYQPVSHSCQFSVATSSPTSRAGGLLGKSIDLPDGRQLGYHEFGDPNGKTIIYIHGSPDSGVTLSGFEDSLARRLGIRWVAPDRPGIGQSTFQPGRRVVDYPDDLSCLIQHLGLRRYRLLGTSGGTGYTLACARIFPREELLAVGICAGIGPHEAGLAGQSEEVQAVMGYWIDHSSTMVSLMESIFLAAARNDDPAAMEATWRQQLEKSFNADDREVLTKPDAIQSAVKVFRQVHSQGGAGHGHEMKLVLEPWGFDLEEVGYDGIFLWYGSNDANTPPEMGRYMAERLPGAIYKEYSGKTHYSIWSEQLLSEFIQDLLRSNSAQPPTAS</sequence>
<reference evidence="1" key="1">
    <citation type="submission" date="2022-07" db="EMBL/GenBank/DDBJ databases">
        <title>Genome Sequence of Lecanicillium saksenae.</title>
        <authorList>
            <person name="Buettner E."/>
        </authorList>
    </citation>
    <scope>NUCLEOTIDE SEQUENCE</scope>
    <source>
        <strain evidence="1">VT-O1</strain>
    </source>
</reference>